<comment type="caution">
    <text evidence="3">The sequence shown here is derived from an EMBL/GenBank/DDBJ whole genome shotgun (WGS) entry which is preliminary data.</text>
</comment>
<feature type="compositionally biased region" description="Basic and acidic residues" evidence="1">
    <location>
        <begin position="110"/>
        <end position="128"/>
    </location>
</feature>
<reference evidence="3 4" key="1">
    <citation type="submission" date="2018-08" db="EMBL/GenBank/DDBJ databases">
        <title>Genomic Encyclopedia of Archaeal and Bacterial Type Strains, Phase II (KMG-II): from individual species to whole genera.</title>
        <authorList>
            <person name="Goeker M."/>
        </authorList>
    </citation>
    <scope>NUCLEOTIDE SEQUENCE [LARGE SCALE GENOMIC DNA]</scope>
    <source>
        <strain evidence="3 4">DSM 17099</strain>
    </source>
</reference>
<gene>
    <name evidence="3" type="ORF">BDD41_4360</name>
</gene>
<sequence length="429" mass="45014">MPPGLDDAIAFCQTAPPLRKRKDFLDRSALSADLKAPLYDPAQFTIKVGEVVVAIGRRMVSIALWLARTIPNTALGVAVALTLTAVIGGDPLWGRGGSHADTEQASAADRPYRGRDRGHPPARDERSDGPGGPAIRQLRDGCGMTTEQDQIGAFSEVKRVIANDLKFKARLGIREDAFTSLKLGKTIGSLSDLGGAAATGAGIAQSGVVASTFFAKSGLMAALGIGGAAATPVGWVVAAALASGGAYYGVTRLFKGYEASRVEVVPRFLHTPIDLLGASMLDLMGSLSLKVAAMDGQIDPREVAVIRDYFVHDWGYDADYVGQALSVLQANADKSRLAEMTQALAAFVHANPDCKFTAIQQEIKVLLLEIAHADGKLDEREDMAIERILRALDEQNSVRASIGRAASGTVAAASSAAGWIGSRFGLGGS</sequence>
<dbReference type="Pfam" id="PF05099">
    <property type="entry name" value="TerB"/>
    <property type="match status" value="1"/>
</dbReference>
<evidence type="ECO:0000259" key="2">
    <source>
        <dbReference type="Pfam" id="PF05099"/>
    </source>
</evidence>
<evidence type="ECO:0000256" key="1">
    <source>
        <dbReference type="SAM" id="MobiDB-lite"/>
    </source>
</evidence>
<protein>
    <submittedName>
        <fullName evidence="3">Tellurite resistance protein TerB</fullName>
    </submittedName>
</protein>
<dbReference type="SUPFAM" id="SSF158682">
    <property type="entry name" value="TerB-like"/>
    <property type="match status" value="1"/>
</dbReference>
<dbReference type="Proteomes" id="UP000256941">
    <property type="component" value="Unassembled WGS sequence"/>
</dbReference>
<dbReference type="EMBL" id="QTUJ01000004">
    <property type="protein sequence ID" value="REF67338.1"/>
    <property type="molecule type" value="Genomic_DNA"/>
</dbReference>
<dbReference type="InterPro" id="IPR029024">
    <property type="entry name" value="TerB-like"/>
</dbReference>
<feature type="region of interest" description="Disordered" evidence="1">
    <location>
        <begin position="94"/>
        <end position="139"/>
    </location>
</feature>
<dbReference type="InterPro" id="IPR007791">
    <property type="entry name" value="DjlA_N"/>
</dbReference>
<proteinExistence type="predicted"/>
<organism evidence="3 4">
    <name type="scientific">Paracoccus versutus</name>
    <name type="common">Thiobacillus versutus</name>
    <dbReference type="NCBI Taxonomy" id="34007"/>
    <lineage>
        <taxon>Bacteria</taxon>
        <taxon>Pseudomonadati</taxon>
        <taxon>Pseudomonadota</taxon>
        <taxon>Alphaproteobacteria</taxon>
        <taxon>Rhodobacterales</taxon>
        <taxon>Paracoccaceae</taxon>
        <taxon>Paracoccus</taxon>
    </lineage>
</organism>
<dbReference type="Gene3D" id="1.10.3680.10">
    <property type="entry name" value="TerB-like"/>
    <property type="match status" value="1"/>
</dbReference>
<dbReference type="CDD" id="cd07177">
    <property type="entry name" value="terB_like"/>
    <property type="match status" value="1"/>
</dbReference>
<feature type="domain" description="Co-chaperone DjlA N-terminal" evidence="2">
    <location>
        <begin position="286"/>
        <end position="393"/>
    </location>
</feature>
<accession>A0A3D9XCV6</accession>
<name>A0A3D9XCV6_PARVE</name>
<evidence type="ECO:0000313" key="4">
    <source>
        <dbReference type="Proteomes" id="UP000256941"/>
    </source>
</evidence>
<dbReference type="AlphaFoldDB" id="A0A3D9XCV6"/>
<evidence type="ECO:0000313" key="3">
    <source>
        <dbReference type="EMBL" id="REF67338.1"/>
    </source>
</evidence>
<dbReference type="RefSeq" id="WP_244295364.1">
    <property type="nucleotide sequence ID" value="NZ_CP038197.1"/>
</dbReference>